<keyword evidence="7" id="KW-0963">Cytoplasm</keyword>
<dbReference type="GO" id="GO:0004765">
    <property type="term" value="F:shikimate kinase activity"/>
    <property type="evidence" value="ECO:0007669"/>
    <property type="project" value="UniProtKB-UniRule"/>
</dbReference>
<feature type="binding site" evidence="7">
    <location>
        <position position="16"/>
    </location>
    <ligand>
        <name>Mg(2+)</name>
        <dbReference type="ChEBI" id="CHEBI:18420"/>
    </ligand>
</feature>
<dbReference type="Proteomes" id="UP000559626">
    <property type="component" value="Unassembled WGS sequence"/>
</dbReference>
<reference evidence="8 9" key="1">
    <citation type="submission" date="2020-04" db="EMBL/GenBank/DDBJ databases">
        <title>Hymenobacter polaris sp. nov., isolated from Arctic soil.</title>
        <authorList>
            <person name="Dahal R.H."/>
        </authorList>
    </citation>
    <scope>NUCLEOTIDE SEQUENCE [LARGE SCALE GENOMIC DNA]</scope>
    <source>
        <strain evidence="8 9">RP-2-7</strain>
    </source>
</reference>
<feature type="binding site" evidence="7">
    <location>
        <position position="58"/>
    </location>
    <ligand>
        <name>substrate</name>
    </ligand>
</feature>
<dbReference type="EMBL" id="JABBGH010000003">
    <property type="protein sequence ID" value="NML66944.1"/>
    <property type="molecule type" value="Genomic_DNA"/>
</dbReference>
<dbReference type="SUPFAM" id="SSF52540">
    <property type="entry name" value="P-loop containing nucleoside triphosphate hydrolases"/>
    <property type="match status" value="1"/>
</dbReference>
<feature type="binding site" evidence="7">
    <location>
        <position position="150"/>
    </location>
    <ligand>
        <name>substrate</name>
    </ligand>
</feature>
<evidence type="ECO:0000256" key="4">
    <source>
        <dbReference type="ARBA" id="ARBA00022777"/>
    </source>
</evidence>
<keyword evidence="7" id="KW-0460">Magnesium</keyword>
<comment type="catalytic activity">
    <reaction evidence="7">
        <text>shikimate + ATP = 3-phosphoshikimate + ADP + H(+)</text>
        <dbReference type="Rhea" id="RHEA:13121"/>
        <dbReference type="ChEBI" id="CHEBI:15378"/>
        <dbReference type="ChEBI" id="CHEBI:30616"/>
        <dbReference type="ChEBI" id="CHEBI:36208"/>
        <dbReference type="ChEBI" id="CHEBI:145989"/>
        <dbReference type="ChEBI" id="CHEBI:456216"/>
        <dbReference type="EC" id="2.7.1.71"/>
    </reaction>
</comment>
<dbReference type="InterPro" id="IPR000623">
    <property type="entry name" value="Shikimate_kinase/TSH1"/>
</dbReference>
<dbReference type="InterPro" id="IPR031322">
    <property type="entry name" value="Shikimate/glucono_kinase"/>
</dbReference>
<dbReference type="UniPathway" id="UPA00053">
    <property type="reaction ID" value="UER00088"/>
</dbReference>
<sequence>MPNHLYLIGLPGSGKTTLGRQLAAHYGRAFVDLDDVLVAAAGQSIPAIFAAEGEAGFRAREAAALAALAEHAGPPLVVATGGGTPCFHDNLAVLRRTGFVLWLAVPVPELARRLAATGQAAARPLLAATAAEQSPETALLAHLTRTLAAREEFYAQAHLHHSGAASAAEVAAALAAAGFRP</sequence>
<dbReference type="PANTHER" id="PTHR21087:SF16">
    <property type="entry name" value="SHIKIMATE KINASE 1, CHLOROPLASTIC"/>
    <property type="match status" value="1"/>
</dbReference>
<protein>
    <recommendedName>
        <fullName evidence="7">Shikimate kinase</fullName>
        <shortName evidence="7">SK</shortName>
        <ecNumber evidence="7">2.7.1.71</ecNumber>
    </recommendedName>
</protein>
<evidence type="ECO:0000313" key="9">
    <source>
        <dbReference type="Proteomes" id="UP000559626"/>
    </source>
</evidence>
<feature type="binding site" evidence="7">
    <location>
        <position position="34"/>
    </location>
    <ligand>
        <name>substrate</name>
    </ligand>
</feature>
<comment type="similarity">
    <text evidence="7">Belongs to the shikimate kinase family.</text>
</comment>
<dbReference type="PANTHER" id="PTHR21087">
    <property type="entry name" value="SHIKIMATE KINASE"/>
    <property type="match status" value="1"/>
</dbReference>
<evidence type="ECO:0000313" key="8">
    <source>
        <dbReference type="EMBL" id="NML66944.1"/>
    </source>
</evidence>
<keyword evidence="4 7" id="KW-0418">Kinase</keyword>
<evidence type="ECO:0000256" key="5">
    <source>
        <dbReference type="ARBA" id="ARBA00022840"/>
    </source>
</evidence>
<comment type="caution">
    <text evidence="8">The sequence shown here is derived from an EMBL/GenBank/DDBJ whole genome shotgun (WGS) entry which is preliminary data.</text>
</comment>
<gene>
    <name evidence="7" type="primary">aroK</name>
    <name evidence="8" type="ORF">HHL22_17195</name>
</gene>
<dbReference type="GO" id="GO:0008652">
    <property type="term" value="P:amino acid biosynthetic process"/>
    <property type="evidence" value="ECO:0007669"/>
    <property type="project" value="UniProtKB-KW"/>
</dbReference>
<comment type="caution">
    <text evidence="7">Lacks conserved residue(s) required for the propagation of feature annotation.</text>
</comment>
<dbReference type="HAMAP" id="MF_00109">
    <property type="entry name" value="Shikimate_kinase"/>
    <property type="match status" value="1"/>
</dbReference>
<comment type="cofactor">
    <cofactor evidence="7">
        <name>Mg(2+)</name>
        <dbReference type="ChEBI" id="CHEBI:18420"/>
    </cofactor>
    <text evidence="7">Binds 1 Mg(2+) ion per subunit.</text>
</comment>
<dbReference type="GO" id="GO:0009073">
    <property type="term" value="P:aromatic amino acid family biosynthetic process"/>
    <property type="evidence" value="ECO:0007669"/>
    <property type="project" value="UniProtKB-KW"/>
</dbReference>
<feature type="binding site" evidence="7">
    <location>
        <begin position="12"/>
        <end position="17"/>
    </location>
    <ligand>
        <name>ATP</name>
        <dbReference type="ChEBI" id="CHEBI:30616"/>
    </ligand>
</feature>
<accession>A0A7Y0FP18</accession>
<dbReference type="GO" id="GO:0005524">
    <property type="term" value="F:ATP binding"/>
    <property type="evidence" value="ECO:0007669"/>
    <property type="project" value="UniProtKB-UniRule"/>
</dbReference>
<keyword evidence="7" id="KW-0479">Metal-binding</keyword>
<dbReference type="GO" id="GO:0009423">
    <property type="term" value="P:chorismate biosynthetic process"/>
    <property type="evidence" value="ECO:0007669"/>
    <property type="project" value="UniProtKB-UniRule"/>
</dbReference>
<evidence type="ECO:0000256" key="7">
    <source>
        <dbReference type="HAMAP-Rule" id="MF_00109"/>
    </source>
</evidence>
<dbReference type="RefSeq" id="WP_169532646.1">
    <property type="nucleotide sequence ID" value="NZ_JABBGH010000003.1"/>
</dbReference>
<dbReference type="GO" id="GO:0000287">
    <property type="term" value="F:magnesium ion binding"/>
    <property type="evidence" value="ECO:0007669"/>
    <property type="project" value="UniProtKB-UniRule"/>
</dbReference>
<feature type="binding site" evidence="7">
    <location>
        <position position="82"/>
    </location>
    <ligand>
        <name>substrate</name>
    </ligand>
</feature>
<comment type="function">
    <text evidence="7">Catalyzes the specific phosphorylation of the 3-hydroxyl group of shikimic acid using ATP as a cosubstrate.</text>
</comment>
<keyword evidence="1 7" id="KW-0028">Amino-acid biosynthesis</keyword>
<dbReference type="AlphaFoldDB" id="A0A7Y0FP18"/>
<feature type="binding site" evidence="7">
    <location>
        <position position="123"/>
    </location>
    <ligand>
        <name>ATP</name>
        <dbReference type="ChEBI" id="CHEBI:30616"/>
    </ligand>
</feature>
<keyword evidence="9" id="KW-1185">Reference proteome</keyword>
<dbReference type="InterPro" id="IPR027417">
    <property type="entry name" value="P-loop_NTPase"/>
</dbReference>
<keyword evidence="5 7" id="KW-0067">ATP-binding</keyword>
<evidence type="ECO:0000256" key="2">
    <source>
        <dbReference type="ARBA" id="ARBA00022679"/>
    </source>
</evidence>
<dbReference type="PRINTS" id="PR01100">
    <property type="entry name" value="SHIKIMTKNASE"/>
</dbReference>
<dbReference type="GO" id="GO:0005829">
    <property type="term" value="C:cytosol"/>
    <property type="evidence" value="ECO:0007669"/>
    <property type="project" value="TreeGrafter"/>
</dbReference>
<comment type="pathway">
    <text evidence="7">Metabolic intermediate biosynthesis; chorismate biosynthesis; chorismate from D-erythrose 4-phosphate and phosphoenolpyruvate: step 5/7.</text>
</comment>
<keyword evidence="2 7" id="KW-0808">Transferase</keyword>
<dbReference type="Gene3D" id="3.40.50.300">
    <property type="entry name" value="P-loop containing nucleotide triphosphate hydrolases"/>
    <property type="match status" value="1"/>
</dbReference>
<evidence type="ECO:0000256" key="6">
    <source>
        <dbReference type="ARBA" id="ARBA00023141"/>
    </source>
</evidence>
<dbReference type="EC" id="2.7.1.71" evidence="7"/>
<proteinExistence type="inferred from homology"/>
<dbReference type="CDD" id="cd00464">
    <property type="entry name" value="SK"/>
    <property type="match status" value="1"/>
</dbReference>
<evidence type="ECO:0000256" key="3">
    <source>
        <dbReference type="ARBA" id="ARBA00022741"/>
    </source>
</evidence>
<comment type="subunit">
    <text evidence="7">Monomer.</text>
</comment>
<name>A0A7Y0FP18_9BACT</name>
<organism evidence="8 9">
    <name type="scientific">Hymenobacter polaris</name>
    <dbReference type="NCBI Taxonomy" id="2682546"/>
    <lineage>
        <taxon>Bacteria</taxon>
        <taxon>Pseudomonadati</taxon>
        <taxon>Bacteroidota</taxon>
        <taxon>Cytophagia</taxon>
        <taxon>Cytophagales</taxon>
        <taxon>Hymenobacteraceae</taxon>
        <taxon>Hymenobacter</taxon>
    </lineage>
</organism>
<comment type="subcellular location">
    <subcellularLocation>
        <location evidence="7">Cytoplasm</location>
    </subcellularLocation>
</comment>
<keyword evidence="6 7" id="KW-0057">Aromatic amino acid biosynthesis</keyword>
<keyword evidence="3 7" id="KW-0547">Nucleotide-binding</keyword>
<dbReference type="Pfam" id="PF01202">
    <property type="entry name" value="SKI"/>
    <property type="match status" value="1"/>
</dbReference>
<evidence type="ECO:0000256" key="1">
    <source>
        <dbReference type="ARBA" id="ARBA00022605"/>
    </source>
</evidence>